<feature type="compositionally biased region" description="Low complexity" evidence="3">
    <location>
        <begin position="445"/>
        <end position="459"/>
    </location>
</feature>
<evidence type="ECO:0000313" key="5">
    <source>
        <dbReference type="Proteomes" id="UP000694843"/>
    </source>
</evidence>
<dbReference type="SUPFAM" id="SSF54277">
    <property type="entry name" value="CAD &amp; PB1 domains"/>
    <property type="match status" value="1"/>
</dbReference>
<evidence type="ECO:0000256" key="2">
    <source>
        <dbReference type="PROSITE-ProRule" id="PRU00447"/>
    </source>
</evidence>
<evidence type="ECO:0000256" key="1">
    <source>
        <dbReference type="ARBA" id="ARBA00022703"/>
    </source>
</evidence>
<dbReference type="KEGG" id="hazt:108671040"/>
<feature type="compositionally biased region" description="Basic residues" evidence="3">
    <location>
        <begin position="247"/>
        <end position="256"/>
    </location>
</feature>
<accession>A0A979FN12</accession>
<organism evidence="5 6">
    <name type="scientific">Hyalella azteca</name>
    <name type="common">Amphipod</name>
    <dbReference type="NCBI Taxonomy" id="294128"/>
    <lineage>
        <taxon>Eukaryota</taxon>
        <taxon>Metazoa</taxon>
        <taxon>Ecdysozoa</taxon>
        <taxon>Arthropoda</taxon>
        <taxon>Crustacea</taxon>
        <taxon>Multicrustacea</taxon>
        <taxon>Malacostraca</taxon>
        <taxon>Eumalacostraca</taxon>
        <taxon>Peracarida</taxon>
        <taxon>Amphipoda</taxon>
        <taxon>Senticaudata</taxon>
        <taxon>Talitrida</taxon>
        <taxon>Talitroidea</taxon>
        <taxon>Hyalellidae</taxon>
        <taxon>Hyalella</taxon>
    </lineage>
</organism>
<dbReference type="AlphaFoldDB" id="A0A979FN12"/>
<feature type="region of interest" description="Disordered" evidence="3">
    <location>
        <begin position="312"/>
        <end position="367"/>
    </location>
</feature>
<dbReference type="CDD" id="cd01615">
    <property type="entry name" value="CIDE_N"/>
    <property type="match status" value="1"/>
</dbReference>
<proteinExistence type="predicted"/>
<dbReference type="PANTHER" id="PTHR12306">
    <property type="entry name" value="CELL DEATH ACTIVATOR CIDE"/>
    <property type="match status" value="1"/>
</dbReference>
<dbReference type="RefSeq" id="XP_047737892.1">
    <property type="nucleotide sequence ID" value="XM_047881936.1"/>
</dbReference>
<dbReference type="PANTHER" id="PTHR12306:SF22">
    <property type="entry name" value="DNAATION FACTOR-RELATED PROTEIN 2, ISOFORM B"/>
    <property type="match status" value="1"/>
</dbReference>
<dbReference type="OrthoDB" id="6475906at2759"/>
<feature type="compositionally biased region" description="Polar residues" evidence="3">
    <location>
        <begin position="384"/>
        <end position="406"/>
    </location>
</feature>
<dbReference type="Proteomes" id="UP000694843">
    <property type="component" value="Unplaced"/>
</dbReference>
<feature type="region of interest" description="Disordered" evidence="3">
    <location>
        <begin position="243"/>
        <end position="268"/>
    </location>
</feature>
<feature type="region of interest" description="Disordered" evidence="3">
    <location>
        <begin position="384"/>
        <end position="476"/>
    </location>
</feature>
<dbReference type="PROSITE" id="PS51135">
    <property type="entry name" value="CIDE_N"/>
    <property type="match status" value="1"/>
</dbReference>
<keyword evidence="5" id="KW-1185">Reference proteome</keyword>
<dbReference type="SMART" id="SM00266">
    <property type="entry name" value="CAD"/>
    <property type="match status" value="1"/>
</dbReference>
<evidence type="ECO:0000313" key="6">
    <source>
        <dbReference type="RefSeq" id="XP_047737892.1"/>
    </source>
</evidence>
<feature type="compositionally biased region" description="Low complexity" evidence="3">
    <location>
        <begin position="350"/>
        <end position="360"/>
    </location>
</feature>
<gene>
    <name evidence="6" type="primary">LOC108671040</name>
</gene>
<dbReference type="Gene3D" id="3.10.20.10">
    <property type="match status" value="1"/>
</dbReference>
<dbReference type="GO" id="GO:0042981">
    <property type="term" value="P:regulation of apoptotic process"/>
    <property type="evidence" value="ECO:0007669"/>
    <property type="project" value="TreeGrafter"/>
</dbReference>
<reference evidence="6" key="1">
    <citation type="submission" date="2025-08" db="UniProtKB">
        <authorList>
            <consortium name="RefSeq"/>
        </authorList>
    </citation>
    <scope>IDENTIFICATION</scope>
    <source>
        <tissue evidence="6">Whole organism</tissue>
    </source>
</reference>
<keyword evidence="1 2" id="KW-0053">Apoptosis</keyword>
<dbReference type="GO" id="GO:0006915">
    <property type="term" value="P:apoptotic process"/>
    <property type="evidence" value="ECO:0007669"/>
    <property type="project" value="UniProtKB-UniRule"/>
</dbReference>
<feature type="domain" description="CIDE-N" evidence="4">
    <location>
        <begin position="7"/>
        <end position="84"/>
    </location>
</feature>
<sequence length="522" mass="57732">MSIEGRGKRPYKVWDSGRTVRKGIVVSTFTELVEKGREKLELGDVRVRVVLEADGTHVDDAEYFSSLPENTVFLLLRQGEHWYPAGVEAIRQASPRKPAGTARVIVSGIGENAVQRHHEALTSHAVLSTTPSITTGTPGGMVHGTVTTILRDGKKETIINDVGSLHQGALVNHDGEHKTTFIGRLSRQGSSVESGHSAIHVHTPECCTRGHPTPVLPTRASPTGEQQECDFHCCTLHEETSRLPGRDRHHHHHHHQQQQTSQHPSSQQVRIPLSPLVLQQQQKQHHQLSITTPSRAALSPLLALEHQLDNEPFGVISPSPQAHSPCYPTSPSSPLHVITSSSPPPPSLPSPHSKSSSSSPQLHTPHTYSPLTLQAQKSTAIKTLQIPSQPQKRVQRSTSKSPSPSIRVQIHSQSLQIPSHPHPHHQQSLPLEVHQASGSHQRFPSDASQSSRSASQHAQTKVTSSQQMSLTAQQKHQHLQQLQEQLHQQQLELQQIEIHHQQQQLEKQQQKCRIHDQPCNCC</sequence>
<dbReference type="CTD" id="35955"/>
<protein>
    <submittedName>
        <fullName evidence="6">Ras-interacting protein RIP3 isoform X1</fullName>
    </submittedName>
</protein>
<feature type="compositionally biased region" description="Low complexity" evidence="3">
    <location>
        <begin position="257"/>
        <end position="268"/>
    </location>
</feature>
<name>A0A979FN12_HYAAZ</name>
<evidence type="ECO:0000256" key="3">
    <source>
        <dbReference type="SAM" id="MobiDB-lite"/>
    </source>
</evidence>
<dbReference type="GeneID" id="108671040"/>
<feature type="compositionally biased region" description="Polar residues" evidence="3">
    <location>
        <begin position="460"/>
        <end position="472"/>
    </location>
</feature>
<dbReference type="Pfam" id="PF02017">
    <property type="entry name" value="CIDE-N"/>
    <property type="match status" value="1"/>
</dbReference>
<feature type="compositionally biased region" description="Polar residues" evidence="3">
    <location>
        <begin position="318"/>
        <end position="333"/>
    </location>
</feature>
<dbReference type="InterPro" id="IPR003508">
    <property type="entry name" value="CIDE-N_dom"/>
</dbReference>
<evidence type="ECO:0000259" key="4">
    <source>
        <dbReference type="PROSITE" id="PS51135"/>
    </source>
</evidence>